<dbReference type="GO" id="GO:0016020">
    <property type="term" value="C:membrane"/>
    <property type="evidence" value="ECO:0007669"/>
    <property type="project" value="UniProtKB-SubCell"/>
</dbReference>
<feature type="region of interest" description="Disordered" evidence="5">
    <location>
        <begin position="67"/>
        <end position="106"/>
    </location>
</feature>
<protein>
    <submittedName>
        <fullName evidence="6">Uncharacterized protein</fullName>
    </submittedName>
</protein>
<dbReference type="OrthoDB" id="10039147at2759"/>
<gene>
    <name evidence="6" type="ORF">H0H81_008665</name>
</gene>
<evidence type="ECO:0000256" key="1">
    <source>
        <dbReference type="ARBA" id="ARBA00004167"/>
    </source>
</evidence>
<evidence type="ECO:0000313" key="7">
    <source>
        <dbReference type="Proteomes" id="UP000717328"/>
    </source>
</evidence>
<evidence type="ECO:0000313" key="6">
    <source>
        <dbReference type="EMBL" id="KAG5651435.1"/>
    </source>
</evidence>
<accession>A0A9P7KK72</accession>
<dbReference type="EMBL" id="JABCKI010000244">
    <property type="protein sequence ID" value="KAG5651435.1"/>
    <property type="molecule type" value="Genomic_DNA"/>
</dbReference>
<keyword evidence="4" id="KW-0472">Membrane</keyword>
<dbReference type="AlphaFoldDB" id="A0A9P7KK72"/>
<evidence type="ECO:0000256" key="5">
    <source>
        <dbReference type="SAM" id="MobiDB-lite"/>
    </source>
</evidence>
<sequence>MSLVTDQPRQRPETPLAPSARRKHVILSLSLPSDKVQDTADLVAAVFPFVDSLSSVNLRPETKAKLKKIREDTDKSIKADADREKKEELEQAVEDKKAAKRKAEEERIAKLPAAEQQKILEKERKRILRKSQGKAVVRK</sequence>
<keyword evidence="2" id="KW-0812">Transmembrane</keyword>
<dbReference type="GO" id="GO:0005783">
    <property type="term" value="C:endoplasmic reticulum"/>
    <property type="evidence" value="ECO:0007669"/>
    <property type="project" value="InterPro"/>
</dbReference>
<keyword evidence="3" id="KW-1133">Transmembrane helix</keyword>
<keyword evidence="7" id="KW-1185">Reference proteome</keyword>
<evidence type="ECO:0000256" key="3">
    <source>
        <dbReference type="ARBA" id="ARBA00022989"/>
    </source>
</evidence>
<dbReference type="PANTHER" id="PTHR12883:SF0">
    <property type="entry name" value="PAT COMPLEX SUBUNIT CCDC47"/>
    <property type="match status" value="1"/>
</dbReference>
<name>A0A9P7KK72_9AGAR</name>
<reference evidence="6" key="2">
    <citation type="submission" date="2021-10" db="EMBL/GenBank/DDBJ databases">
        <title>Phylogenomics reveals ancestral predisposition of the termite-cultivated fungus Termitomyces towards a domesticated lifestyle.</title>
        <authorList>
            <person name="Auxier B."/>
            <person name="Grum-Grzhimaylo A."/>
            <person name="Cardenas M.E."/>
            <person name="Lodge J.D."/>
            <person name="Laessoe T."/>
            <person name="Pedersen O."/>
            <person name="Smith M.E."/>
            <person name="Kuyper T.W."/>
            <person name="Franco-Molano E.A."/>
            <person name="Baroni T.J."/>
            <person name="Aanen D.K."/>
        </authorList>
    </citation>
    <scope>NUCLEOTIDE SEQUENCE</scope>
    <source>
        <strain evidence="6">D49</strain>
    </source>
</reference>
<proteinExistence type="predicted"/>
<dbReference type="GO" id="GO:0005509">
    <property type="term" value="F:calcium ion binding"/>
    <property type="evidence" value="ECO:0007669"/>
    <property type="project" value="InterPro"/>
</dbReference>
<dbReference type="Pfam" id="PF07946">
    <property type="entry name" value="CCDC47"/>
    <property type="match status" value="1"/>
</dbReference>
<evidence type="ECO:0000256" key="2">
    <source>
        <dbReference type="ARBA" id="ARBA00022692"/>
    </source>
</evidence>
<evidence type="ECO:0000256" key="4">
    <source>
        <dbReference type="ARBA" id="ARBA00023136"/>
    </source>
</evidence>
<dbReference type="Proteomes" id="UP000717328">
    <property type="component" value="Unassembled WGS sequence"/>
</dbReference>
<reference evidence="6" key="1">
    <citation type="submission" date="2021-02" db="EMBL/GenBank/DDBJ databases">
        <authorList>
            <person name="Nieuwenhuis M."/>
            <person name="Van De Peppel L.J.J."/>
        </authorList>
    </citation>
    <scope>NUCLEOTIDE SEQUENCE</scope>
    <source>
        <strain evidence="6">D49</strain>
    </source>
</reference>
<organism evidence="6 7">
    <name type="scientific">Sphagnurus paluster</name>
    <dbReference type="NCBI Taxonomy" id="117069"/>
    <lineage>
        <taxon>Eukaryota</taxon>
        <taxon>Fungi</taxon>
        <taxon>Dikarya</taxon>
        <taxon>Basidiomycota</taxon>
        <taxon>Agaricomycotina</taxon>
        <taxon>Agaricomycetes</taxon>
        <taxon>Agaricomycetidae</taxon>
        <taxon>Agaricales</taxon>
        <taxon>Tricholomatineae</taxon>
        <taxon>Lyophyllaceae</taxon>
        <taxon>Sphagnurus</taxon>
    </lineage>
</organism>
<dbReference type="PANTHER" id="PTHR12883">
    <property type="entry name" value="ADIPOCYTE-SPECIFIC PROTEIN 4-RELATED"/>
    <property type="match status" value="1"/>
</dbReference>
<comment type="caution">
    <text evidence="6">The sequence shown here is derived from an EMBL/GenBank/DDBJ whole genome shotgun (WGS) entry which is preliminary data.</text>
</comment>
<comment type="subcellular location">
    <subcellularLocation>
        <location evidence="1">Membrane</location>
        <topology evidence="1">Single-pass membrane protein</topology>
    </subcellularLocation>
</comment>
<dbReference type="GO" id="GO:0032469">
    <property type="term" value="P:endoplasmic reticulum calcium ion homeostasis"/>
    <property type="evidence" value="ECO:0007669"/>
    <property type="project" value="InterPro"/>
</dbReference>
<dbReference type="InterPro" id="IPR012879">
    <property type="entry name" value="CCDC47"/>
</dbReference>